<accession>A0A212FM17</accession>
<evidence type="ECO:0000313" key="1">
    <source>
        <dbReference type="EMBL" id="OWR54776.1"/>
    </source>
</evidence>
<dbReference type="EMBL" id="AGBW02007669">
    <property type="protein sequence ID" value="OWR54776.1"/>
    <property type="molecule type" value="Genomic_DNA"/>
</dbReference>
<keyword evidence="2" id="KW-1185">Reference proteome</keyword>
<reference evidence="1 2" key="1">
    <citation type="journal article" date="2011" name="Cell">
        <title>The monarch butterfly genome yields insights into long-distance migration.</title>
        <authorList>
            <person name="Zhan S."/>
            <person name="Merlin C."/>
            <person name="Boore J.L."/>
            <person name="Reppert S.M."/>
        </authorList>
    </citation>
    <scope>NUCLEOTIDE SEQUENCE [LARGE SCALE GENOMIC DNA]</scope>
    <source>
        <strain evidence="1">F-2</strain>
    </source>
</reference>
<dbReference type="Proteomes" id="UP000007151">
    <property type="component" value="Unassembled WGS sequence"/>
</dbReference>
<protein>
    <submittedName>
        <fullName evidence="1">Uncharacterized protein</fullName>
    </submittedName>
</protein>
<gene>
    <name evidence="1" type="ORF">KGM_208329</name>
</gene>
<comment type="caution">
    <text evidence="1">The sequence shown here is derived from an EMBL/GenBank/DDBJ whole genome shotgun (WGS) entry which is preliminary data.</text>
</comment>
<evidence type="ECO:0000313" key="2">
    <source>
        <dbReference type="Proteomes" id="UP000007151"/>
    </source>
</evidence>
<proteinExistence type="predicted"/>
<organism evidence="1 2">
    <name type="scientific">Danaus plexippus plexippus</name>
    <dbReference type="NCBI Taxonomy" id="278856"/>
    <lineage>
        <taxon>Eukaryota</taxon>
        <taxon>Metazoa</taxon>
        <taxon>Ecdysozoa</taxon>
        <taxon>Arthropoda</taxon>
        <taxon>Hexapoda</taxon>
        <taxon>Insecta</taxon>
        <taxon>Pterygota</taxon>
        <taxon>Neoptera</taxon>
        <taxon>Endopterygota</taxon>
        <taxon>Lepidoptera</taxon>
        <taxon>Glossata</taxon>
        <taxon>Ditrysia</taxon>
        <taxon>Papilionoidea</taxon>
        <taxon>Nymphalidae</taxon>
        <taxon>Danainae</taxon>
        <taxon>Danaini</taxon>
        <taxon>Danaina</taxon>
        <taxon>Danaus</taxon>
        <taxon>Danaus</taxon>
    </lineage>
</organism>
<dbReference type="KEGG" id="dpl:KGM_208329"/>
<sequence length="360" mass="42750">MCKRRKRKERRKKKKLTFCQRCRRRICVWCFRRIKRCVKRGVFGKSSPKFDDYEIAGYTLSEVKDKFKRKSRASTTKSAETKLEPKPTVLTLFRKNKYNKSTKSLAMKDLIENEIDRYSFSKSVGKRMMSYLDDFRENNPYLGVHNDSQLNLTESERARFKKLSDEYEKKNKNSFIDFLKSVEMLKKKLSLSLSKVVVLKNMADDYKNKKISFTNVIPSWKNSKSSLNLNKLEKQDIDNLITYYNKQKKRKSKVSEGKISLKNLELMNIIDNEGMKKKFSLTNSRQILLTDMIEDYKKGKFKLSDMPDNLKSNMKKLDKQNLNKILDYYNTNKNNKGFPFIKQPRVKQMISDIRAKFNFI</sequence>
<dbReference type="AlphaFoldDB" id="A0A212FM17"/>
<dbReference type="OrthoDB" id="6912681at2759"/>
<name>A0A212FM17_DANPL</name>